<keyword evidence="4" id="KW-1185">Reference proteome</keyword>
<dbReference type="SUPFAM" id="SSF53335">
    <property type="entry name" value="S-adenosyl-L-methionine-dependent methyltransferases"/>
    <property type="match status" value="1"/>
</dbReference>
<dbReference type="STRING" id="337097.BHF71_00100"/>
<dbReference type="GO" id="GO:0003676">
    <property type="term" value="F:nucleic acid binding"/>
    <property type="evidence" value="ECO:0007669"/>
    <property type="project" value="InterPro"/>
</dbReference>
<dbReference type="EMBL" id="MIJF01000001">
    <property type="protein sequence ID" value="OEG00347.1"/>
    <property type="molecule type" value="Genomic_DNA"/>
</dbReference>
<gene>
    <name evidence="3" type="ORF">BHF71_00100</name>
</gene>
<dbReference type="OrthoDB" id="9803017at2"/>
<dbReference type="InterPro" id="IPR004398">
    <property type="entry name" value="RNA_MeTrfase_RsmD"/>
</dbReference>
<dbReference type="InterPro" id="IPR029063">
    <property type="entry name" value="SAM-dependent_MTases_sf"/>
</dbReference>
<dbReference type="NCBIfam" id="TIGR00095">
    <property type="entry name" value="16S rRNA (guanine(966)-N(2))-methyltransferase RsmD"/>
    <property type="match status" value="1"/>
</dbReference>
<dbReference type="GO" id="GO:0008168">
    <property type="term" value="F:methyltransferase activity"/>
    <property type="evidence" value="ECO:0007669"/>
    <property type="project" value="UniProtKB-KW"/>
</dbReference>
<dbReference type="Gene3D" id="3.40.50.150">
    <property type="entry name" value="Vaccinia Virus protein VP39"/>
    <property type="match status" value="1"/>
</dbReference>
<dbReference type="Pfam" id="PF03602">
    <property type="entry name" value="Cons_hypoth95"/>
    <property type="match status" value="1"/>
</dbReference>
<organism evidence="3 4">
    <name type="scientific">Vulcanibacillus modesticaldus</name>
    <dbReference type="NCBI Taxonomy" id="337097"/>
    <lineage>
        <taxon>Bacteria</taxon>
        <taxon>Bacillati</taxon>
        <taxon>Bacillota</taxon>
        <taxon>Bacilli</taxon>
        <taxon>Bacillales</taxon>
        <taxon>Bacillaceae</taxon>
        <taxon>Vulcanibacillus</taxon>
    </lineage>
</organism>
<dbReference type="AlphaFoldDB" id="A0A1D2YXK2"/>
<dbReference type="PROSITE" id="PS00092">
    <property type="entry name" value="N6_MTASE"/>
    <property type="match status" value="1"/>
</dbReference>
<dbReference type="Proteomes" id="UP000243739">
    <property type="component" value="Unassembled WGS sequence"/>
</dbReference>
<comment type="caution">
    <text evidence="3">The sequence shown here is derived from an EMBL/GenBank/DDBJ whole genome shotgun (WGS) entry which is preliminary data.</text>
</comment>
<proteinExistence type="predicted"/>
<name>A0A1D2YXK2_9BACI</name>
<keyword evidence="2 3" id="KW-0808">Transferase</keyword>
<dbReference type="PIRSF" id="PIRSF004553">
    <property type="entry name" value="CHP00095"/>
    <property type="match status" value="1"/>
</dbReference>
<keyword evidence="1 3" id="KW-0489">Methyltransferase</keyword>
<dbReference type="InterPro" id="IPR002052">
    <property type="entry name" value="DNA_methylase_N6_adenine_CS"/>
</dbReference>
<dbReference type="GO" id="GO:0031167">
    <property type="term" value="P:rRNA methylation"/>
    <property type="evidence" value="ECO:0007669"/>
    <property type="project" value="InterPro"/>
</dbReference>
<dbReference type="PANTHER" id="PTHR43542">
    <property type="entry name" value="METHYLTRANSFERASE"/>
    <property type="match status" value="1"/>
</dbReference>
<evidence type="ECO:0000256" key="2">
    <source>
        <dbReference type="ARBA" id="ARBA00022679"/>
    </source>
</evidence>
<protein>
    <submittedName>
        <fullName evidence="3">16S rRNA (Guanine(966)-N(2))-methyltransferase RsmD</fullName>
    </submittedName>
</protein>
<evidence type="ECO:0000256" key="1">
    <source>
        <dbReference type="ARBA" id="ARBA00022603"/>
    </source>
</evidence>
<dbReference type="RefSeq" id="WP_069655660.1">
    <property type="nucleotide sequence ID" value="NZ_MIJF01000001.1"/>
</dbReference>
<evidence type="ECO:0000313" key="3">
    <source>
        <dbReference type="EMBL" id="OEG00347.1"/>
    </source>
</evidence>
<sequence>MRVIAGIAKGRALKSVLGKNTRPTTDKVKEALFSMISPYLNGGLVLDLFAGTGGLGIEALSRGMDHAIFVDYDRNSVNVVKANLEMCGFTDRAEVYRNDFKRAIKALNKRQLLFDLIFLDPPYKMEILEKIIRNLVTSDLVSSGGIIVAEHDAKLRLPDKIESLKVIKQTSYGSIGVTVYLNESI</sequence>
<dbReference type="CDD" id="cd02440">
    <property type="entry name" value="AdoMet_MTases"/>
    <property type="match status" value="1"/>
</dbReference>
<evidence type="ECO:0000313" key="4">
    <source>
        <dbReference type="Proteomes" id="UP000243739"/>
    </source>
</evidence>
<accession>A0A1D2YXK2</accession>
<dbReference type="PANTHER" id="PTHR43542:SF1">
    <property type="entry name" value="METHYLTRANSFERASE"/>
    <property type="match status" value="1"/>
</dbReference>
<reference evidence="3 4" key="1">
    <citation type="submission" date="2016-09" db="EMBL/GenBank/DDBJ databases">
        <title>Draft genome sequence for the type strain of Vulcanibacillus modesticaldus BR, a strictly anaerobic, moderately thermophilic, and nitrate-reducing bacterium from deep sea-hydrothermal vents of the Mid-Atlantic Ridge.</title>
        <authorList>
            <person name="Abin C.A."/>
            <person name="Hollibaugh J.T."/>
        </authorList>
    </citation>
    <scope>NUCLEOTIDE SEQUENCE [LARGE SCALE GENOMIC DNA]</scope>
    <source>
        <strain evidence="3 4">BR</strain>
    </source>
</reference>